<reference evidence="1" key="1">
    <citation type="submission" date="2014-11" db="EMBL/GenBank/DDBJ databases">
        <authorList>
            <person name="Amaro Gonzalez C."/>
        </authorList>
    </citation>
    <scope>NUCLEOTIDE SEQUENCE</scope>
</reference>
<evidence type="ECO:0000313" key="1">
    <source>
        <dbReference type="EMBL" id="JAH12575.1"/>
    </source>
</evidence>
<sequence>MTDISLPVTCFFTQISTQLRFACSPYSKNASNSFGHQARSKDNNG</sequence>
<protein>
    <submittedName>
        <fullName evidence="1">Uncharacterized protein</fullName>
    </submittedName>
</protein>
<dbReference type="AlphaFoldDB" id="A0A0E9Q898"/>
<dbReference type="EMBL" id="GBXM01096002">
    <property type="protein sequence ID" value="JAH12575.1"/>
    <property type="molecule type" value="Transcribed_RNA"/>
</dbReference>
<organism evidence="1">
    <name type="scientific">Anguilla anguilla</name>
    <name type="common">European freshwater eel</name>
    <name type="synonym">Muraena anguilla</name>
    <dbReference type="NCBI Taxonomy" id="7936"/>
    <lineage>
        <taxon>Eukaryota</taxon>
        <taxon>Metazoa</taxon>
        <taxon>Chordata</taxon>
        <taxon>Craniata</taxon>
        <taxon>Vertebrata</taxon>
        <taxon>Euteleostomi</taxon>
        <taxon>Actinopterygii</taxon>
        <taxon>Neopterygii</taxon>
        <taxon>Teleostei</taxon>
        <taxon>Anguilliformes</taxon>
        <taxon>Anguillidae</taxon>
        <taxon>Anguilla</taxon>
    </lineage>
</organism>
<accession>A0A0E9Q898</accession>
<proteinExistence type="predicted"/>
<reference evidence="1" key="2">
    <citation type="journal article" date="2015" name="Fish Shellfish Immunol.">
        <title>Early steps in the European eel (Anguilla anguilla)-Vibrio vulnificus interaction in the gills: Role of the RtxA13 toxin.</title>
        <authorList>
            <person name="Callol A."/>
            <person name="Pajuelo D."/>
            <person name="Ebbesson L."/>
            <person name="Teles M."/>
            <person name="MacKenzie S."/>
            <person name="Amaro C."/>
        </authorList>
    </citation>
    <scope>NUCLEOTIDE SEQUENCE</scope>
</reference>
<name>A0A0E9Q898_ANGAN</name>